<protein>
    <submittedName>
        <fullName evidence="1">Uncharacterized protein</fullName>
    </submittedName>
</protein>
<organism evidence="1 2">
    <name type="scientific">Streblomastix strix</name>
    <dbReference type="NCBI Taxonomy" id="222440"/>
    <lineage>
        <taxon>Eukaryota</taxon>
        <taxon>Metamonada</taxon>
        <taxon>Preaxostyla</taxon>
        <taxon>Oxymonadida</taxon>
        <taxon>Streblomastigidae</taxon>
        <taxon>Streblomastix</taxon>
    </lineage>
</organism>
<comment type="caution">
    <text evidence="1">The sequence shown here is derived from an EMBL/GenBank/DDBJ whole genome shotgun (WGS) entry which is preliminary data.</text>
</comment>
<accession>A0A5J4WLT4</accession>
<proteinExistence type="predicted"/>
<dbReference type="Proteomes" id="UP000324800">
    <property type="component" value="Unassembled WGS sequence"/>
</dbReference>
<sequence>MIIAAYNIQDLTFSNDKIQRAAPTLLGVWFQKSFEVSGFLPEPDTYKLQYRLFEYLYRPNLKKSNLKLLVTLKIFEMVNLINISGSQQLCERDKENMDINFSQLLEHGQCADDDEALLASFRGTILTPEKVALLKQWRELATQVSNIYYERQMQRVGTTSEKAIKETRKMLKGRNLQIDSNGLNSDAVVKLAGILFIPCERETPILAVRSRNSALQSLKL</sequence>
<reference evidence="1 2" key="1">
    <citation type="submission" date="2019-03" db="EMBL/GenBank/DDBJ databases">
        <title>Single cell metagenomics reveals metabolic interactions within the superorganism composed of flagellate Streblomastix strix and complex community of Bacteroidetes bacteria on its surface.</title>
        <authorList>
            <person name="Treitli S.C."/>
            <person name="Kolisko M."/>
            <person name="Husnik F."/>
            <person name="Keeling P."/>
            <person name="Hampl V."/>
        </authorList>
    </citation>
    <scope>NUCLEOTIDE SEQUENCE [LARGE SCALE GENOMIC DNA]</scope>
    <source>
        <strain evidence="1">ST1C</strain>
    </source>
</reference>
<name>A0A5J4WLT4_9EUKA</name>
<dbReference type="AlphaFoldDB" id="A0A5J4WLT4"/>
<dbReference type="EMBL" id="SNRW01001558">
    <property type="protein sequence ID" value="KAA6395934.1"/>
    <property type="molecule type" value="Genomic_DNA"/>
</dbReference>
<gene>
    <name evidence="1" type="ORF">EZS28_008539</name>
</gene>
<evidence type="ECO:0000313" key="1">
    <source>
        <dbReference type="EMBL" id="KAA6395934.1"/>
    </source>
</evidence>
<evidence type="ECO:0000313" key="2">
    <source>
        <dbReference type="Proteomes" id="UP000324800"/>
    </source>
</evidence>